<feature type="signal peptide" evidence="2">
    <location>
        <begin position="1"/>
        <end position="20"/>
    </location>
</feature>
<reference evidence="3 4" key="1">
    <citation type="submission" date="2016-11" db="EMBL/GenBank/DDBJ databases">
        <title>Comparative genomics of Bartonella apis.</title>
        <authorList>
            <person name="Engel P."/>
        </authorList>
    </citation>
    <scope>NUCLEOTIDE SEQUENCE [LARGE SCALE GENOMIC DNA]</scope>
    <source>
        <strain evidence="3 4">BBC0178</strain>
    </source>
</reference>
<sequence length="100" mass="10775">MKRLMLVAAALLLGASSAFAGNGFGDGSRVNHYVIGHSGNVEGDQFKGNSKEKAYFYRGDGSVEDSYYPGRHLNSPVSRHGVSDQEMHNFGDGSPVNHNM</sequence>
<dbReference type="OrthoDB" id="7926353at2"/>
<feature type="region of interest" description="Disordered" evidence="1">
    <location>
        <begin position="69"/>
        <end position="100"/>
    </location>
</feature>
<gene>
    <name evidence="3" type="ORF">BBC0178_015560</name>
</gene>
<feature type="chain" id="PRO_5012007515" evidence="2">
    <location>
        <begin position="21"/>
        <end position="100"/>
    </location>
</feature>
<evidence type="ECO:0000256" key="2">
    <source>
        <dbReference type="SAM" id="SignalP"/>
    </source>
</evidence>
<dbReference type="Proteomes" id="UP000189660">
    <property type="component" value="Chromosome"/>
</dbReference>
<proteinExistence type="predicted"/>
<evidence type="ECO:0000313" key="4">
    <source>
        <dbReference type="Proteomes" id="UP000189660"/>
    </source>
</evidence>
<dbReference type="KEGG" id="bapa:BBC0178_015560"/>
<keyword evidence="4" id="KW-1185">Reference proteome</keyword>
<dbReference type="EMBL" id="CP015820">
    <property type="protein sequence ID" value="AQT43015.1"/>
    <property type="molecule type" value="Genomic_DNA"/>
</dbReference>
<accession>A0A1U9MCI4</accession>
<name>A0A1U9MCI4_9HYPH</name>
<dbReference type="RefSeq" id="WP_078039727.1">
    <property type="nucleotide sequence ID" value="NZ_CP015820.1"/>
</dbReference>
<protein>
    <submittedName>
        <fullName evidence="3">Uncharacterized protein</fullName>
    </submittedName>
</protein>
<dbReference type="AlphaFoldDB" id="A0A1U9MCI4"/>
<organism evidence="3 4">
    <name type="scientific">Bartonella apihabitans</name>
    <dbReference type="NCBI Taxonomy" id="2750929"/>
    <lineage>
        <taxon>Bacteria</taxon>
        <taxon>Pseudomonadati</taxon>
        <taxon>Pseudomonadota</taxon>
        <taxon>Alphaproteobacteria</taxon>
        <taxon>Hyphomicrobiales</taxon>
        <taxon>Bartonellaceae</taxon>
        <taxon>Bartonella</taxon>
    </lineage>
</organism>
<evidence type="ECO:0000256" key="1">
    <source>
        <dbReference type="SAM" id="MobiDB-lite"/>
    </source>
</evidence>
<keyword evidence="2" id="KW-0732">Signal</keyword>
<evidence type="ECO:0000313" key="3">
    <source>
        <dbReference type="EMBL" id="AQT43015.1"/>
    </source>
</evidence>